<dbReference type="Proteomes" id="UP000789920">
    <property type="component" value="Unassembled WGS sequence"/>
</dbReference>
<sequence>MEFLRSANEINPLKLRGVIISNDESSSPFDIEPSDLKKVLLMSLDEMREYLCQESLILIGRQNTNFRNAFKNKIPLAREPECKLKDILIPLNEDAQDGSYSFYLEKDLRRPGFPEIVNRLRIDYGYKKNNGNIESANEKAFRVRRPHMMDVITEQKLEQHNAEVPGRKLLIVKKGSIRLLQEDLEPTQEYIDAVENALNEPDNQRRREALNAVGEEYGSKEILLGGKLYVDNAQANNLTDLENLKLFENWQIIEHNELLSLYNLLPQKLILRIKEVIGMKLLYCNILSIDMQRKCCNITQLINKPQEISTFKDVKIFASVVVMNNKTSYRNVFGIRIDYQNDESPYIVVTRIGPAKHHFKLSIPWMLIGYVENLPIGPIENDPIDYISLNFDHCWLGTCVLNSDDNTAYEFGKNKNVMSYHFRNTANNNTQICCYKYDLQTDRISNTLKFKVNCAVIPAAANFQIVGPDIHTWKYRPCRLQYVLTNSRTYTGNRWQLPNLPNAIFASIYYANSPDHSLFLNLHKKYPIVKSLTKIRENFNALVGYVIVSNINKINTKENINQENTRNISSQPINNRIRNEEDLEYNFSSINNESLQHFFNENFFKLNHGLIISSQIMCVATNAAFNIKINPKNYIIKSCAVNILSSKSKRETFLLENNINSGSFQLLPSKFINIMTQSANILSDNSPVDDICLEIKCQKIILNFERESIQPTEIIKTAVNNALQSQRPYQELIKVFNLYGYILSQKIILGEKLYEMSYYSLQETPDHSGQQLELKESFEIDLSELDELFALWKNKYRCNATYVMSLCGEAVKKDHVKKWIDVYYKQDFKTLQIINRDELFPLYEIFEESIRHEIESILGIKNEENEKILMTGITQIIENTKYYHVSFPVRLNSSNYQIFAKIVRTNKRPNSAIDTAFVIIQSATKTGFLAIIENFDKIRNIDPTELQIIWMLVGLPNEINFFSTHTRKLSVLNMKHQEVESDKKSILLEIPDNCPETSILALSFEFLLNCDKSTNQKHQIKLNIESDVCSEDKLPESNEPESDDDSSNISEESQEHAIKYSLYSCIFVLDKDDFIEADISPNENKFIHLKIMGLTIS</sequence>
<organism evidence="1 2">
    <name type="scientific">Racocetra persica</name>
    <dbReference type="NCBI Taxonomy" id="160502"/>
    <lineage>
        <taxon>Eukaryota</taxon>
        <taxon>Fungi</taxon>
        <taxon>Fungi incertae sedis</taxon>
        <taxon>Mucoromycota</taxon>
        <taxon>Glomeromycotina</taxon>
        <taxon>Glomeromycetes</taxon>
        <taxon>Diversisporales</taxon>
        <taxon>Gigasporaceae</taxon>
        <taxon>Racocetra</taxon>
    </lineage>
</organism>
<name>A0ACA9KF77_9GLOM</name>
<proteinExistence type="predicted"/>
<comment type="caution">
    <text evidence="1">The sequence shown here is derived from an EMBL/GenBank/DDBJ whole genome shotgun (WGS) entry which is preliminary data.</text>
</comment>
<keyword evidence="2" id="KW-1185">Reference proteome</keyword>
<evidence type="ECO:0000313" key="2">
    <source>
        <dbReference type="Proteomes" id="UP000789920"/>
    </source>
</evidence>
<gene>
    <name evidence="1" type="ORF">RPERSI_LOCUS525</name>
</gene>
<accession>A0ACA9KF77</accession>
<reference evidence="1" key="1">
    <citation type="submission" date="2021-06" db="EMBL/GenBank/DDBJ databases">
        <authorList>
            <person name="Kallberg Y."/>
            <person name="Tangrot J."/>
            <person name="Rosling A."/>
        </authorList>
    </citation>
    <scope>NUCLEOTIDE SEQUENCE</scope>
    <source>
        <strain evidence="1">MA461A</strain>
    </source>
</reference>
<evidence type="ECO:0000313" key="1">
    <source>
        <dbReference type="EMBL" id="CAG8469770.1"/>
    </source>
</evidence>
<dbReference type="EMBL" id="CAJVQC010000410">
    <property type="protein sequence ID" value="CAG8469770.1"/>
    <property type="molecule type" value="Genomic_DNA"/>
</dbReference>
<protein>
    <submittedName>
        <fullName evidence="1">1251_t:CDS:1</fullName>
    </submittedName>
</protein>